<dbReference type="EMBL" id="AAOE01000004">
    <property type="protein sequence ID" value="EAR10306.1"/>
    <property type="molecule type" value="Genomic_DNA"/>
</dbReference>
<name>A4BBH1_9GAMM</name>
<organism evidence="2 3">
    <name type="scientific">Reinekea blandensis MED297</name>
    <dbReference type="NCBI Taxonomy" id="314283"/>
    <lineage>
        <taxon>Bacteria</taxon>
        <taxon>Pseudomonadati</taxon>
        <taxon>Pseudomonadota</taxon>
        <taxon>Gammaproteobacteria</taxon>
        <taxon>Oceanospirillales</taxon>
        <taxon>Saccharospirillaceae</taxon>
        <taxon>Reinekea</taxon>
    </lineage>
</organism>
<keyword evidence="3" id="KW-1185">Reference proteome</keyword>
<protein>
    <submittedName>
        <fullName evidence="2">Amidase</fullName>
        <ecNumber evidence="2">3.5.1.4</ecNumber>
    </submittedName>
</protein>
<dbReference type="InterPro" id="IPR036928">
    <property type="entry name" value="AS_sf"/>
</dbReference>
<dbReference type="AlphaFoldDB" id="A4BBH1"/>
<accession>A4BBH1</accession>
<evidence type="ECO:0000259" key="1">
    <source>
        <dbReference type="Pfam" id="PF01425"/>
    </source>
</evidence>
<proteinExistence type="predicted"/>
<keyword evidence="2" id="KW-0378">Hydrolase</keyword>
<reference evidence="2 3" key="1">
    <citation type="submission" date="2006-02" db="EMBL/GenBank/DDBJ databases">
        <authorList>
            <person name="Pinhassi J."/>
            <person name="Pedros-Alio C."/>
            <person name="Ferriera S."/>
            <person name="Johnson J."/>
            <person name="Kravitz S."/>
            <person name="Halpern A."/>
            <person name="Remington K."/>
            <person name="Beeson K."/>
            <person name="Tran B."/>
            <person name="Rogers Y.-H."/>
            <person name="Friedman R."/>
            <person name="Venter J.C."/>
        </authorList>
    </citation>
    <scope>NUCLEOTIDE SEQUENCE [LARGE SCALE GENOMIC DNA]</scope>
    <source>
        <strain evidence="2 3">MED297</strain>
    </source>
</reference>
<dbReference type="PANTHER" id="PTHR42678:SF34">
    <property type="entry name" value="OS04G0183300 PROTEIN"/>
    <property type="match status" value="1"/>
</dbReference>
<dbReference type="OrthoDB" id="8872210at2"/>
<comment type="caution">
    <text evidence="2">The sequence shown here is derived from an EMBL/GenBank/DDBJ whole genome shotgun (WGS) entry which is preliminary data.</text>
</comment>
<sequence length="483" mass="52394">MTNWTIESLAAALRAGEVTVPEVAQYYVDRIMAEDAEGPNAVLTLNPFWMEDAQRLQATLQNEAPLLHGIPILVKDNIDTYTMGNSAGSVALKQVPVESDAPIVHRLHEQGALILGKTNLSEWANFRCMASVSGWSSLGGQTRNALNTRWSPSGSSSGSAAAVAAGFAVAAIGTETDGSIVSPSAHHGLIGLKPQVGRVSRTGIIPIAWSQDTAGPMTRTVRDSAIILDAISGPDPDDPVTLSAENILEKNLLNECNASSLSGRRLGFLKPDEQFGTEVHEAFPRVIEQLRQAGAECIELSPLPSLATLQDHEITIMTSEFPEALANYFINRRPESPLKTLADVHRFNLDHADTVLSVFGQTWFDRCLSAPSTQTQMYAEALASIDAFRQEMSEDWFLKHNLEAIVTPSNGPAWLIDHQHGDRYTGGNSHLAAVSGWPSITVPYTESDGRPLGALFVAPAWQEARLLNIAFAFETYIQRTDET</sequence>
<dbReference type="HOGENOM" id="CLU_009600_14_1_6"/>
<dbReference type="STRING" id="314283.MED297_00755"/>
<dbReference type="InterPro" id="IPR023631">
    <property type="entry name" value="Amidase_dom"/>
</dbReference>
<dbReference type="Gene3D" id="3.90.1300.10">
    <property type="entry name" value="Amidase signature (AS) domain"/>
    <property type="match status" value="1"/>
</dbReference>
<dbReference type="Pfam" id="PF01425">
    <property type="entry name" value="Amidase"/>
    <property type="match status" value="1"/>
</dbReference>
<evidence type="ECO:0000313" key="3">
    <source>
        <dbReference type="Proteomes" id="UP000005953"/>
    </source>
</evidence>
<evidence type="ECO:0000313" key="2">
    <source>
        <dbReference type="EMBL" id="EAR10306.1"/>
    </source>
</evidence>
<feature type="domain" description="Amidase" evidence="1">
    <location>
        <begin position="22"/>
        <end position="467"/>
    </location>
</feature>
<dbReference type="RefSeq" id="WP_008046473.1">
    <property type="nucleotide sequence ID" value="NZ_CH724153.1"/>
</dbReference>
<dbReference type="PANTHER" id="PTHR42678">
    <property type="entry name" value="AMIDASE"/>
    <property type="match status" value="1"/>
</dbReference>
<dbReference type="SUPFAM" id="SSF75304">
    <property type="entry name" value="Amidase signature (AS) enzymes"/>
    <property type="match status" value="1"/>
</dbReference>
<dbReference type="Proteomes" id="UP000005953">
    <property type="component" value="Unassembled WGS sequence"/>
</dbReference>
<gene>
    <name evidence="2" type="ORF">MED297_00755</name>
</gene>
<dbReference type="GO" id="GO:0004040">
    <property type="term" value="F:amidase activity"/>
    <property type="evidence" value="ECO:0007669"/>
    <property type="project" value="UniProtKB-EC"/>
</dbReference>
<dbReference type="EC" id="3.5.1.4" evidence="2"/>